<accession>A0A7C3V665</accession>
<dbReference type="InterPro" id="IPR044751">
    <property type="entry name" value="Ion_transp-like_CBS"/>
</dbReference>
<dbReference type="Gene3D" id="3.10.580.10">
    <property type="entry name" value="CBS-domain"/>
    <property type="match status" value="1"/>
</dbReference>
<comment type="subcellular location">
    <subcellularLocation>
        <location evidence="1">Cell membrane</location>
        <topology evidence="1">Multi-pass membrane protein</topology>
    </subcellularLocation>
</comment>
<dbReference type="PANTHER" id="PTHR22777">
    <property type="entry name" value="HEMOLYSIN-RELATED"/>
    <property type="match status" value="1"/>
</dbReference>
<gene>
    <name evidence="14" type="ORF">ENW96_00525</name>
</gene>
<keyword evidence="5" id="KW-0677">Repeat</keyword>
<dbReference type="SMART" id="SM00116">
    <property type="entry name" value="CBS"/>
    <property type="match status" value="2"/>
</dbReference>
<dbReference type="Pfam" id="PF00571">
    <property type="entry name" value="CBS"/>
    <property type="match status" value="2"/>
</dbReference>
<feature type="domain" description="CBS" evidence="12">
    <location>
        <begin position="208"/>
        <end position="268"/>
    </location>
</feature>
<dbReference type="InterPro" id="IPR046342">
    <property type="entry name" value="CBS_dom_sf"/>
</dbReference>
<dbReference type="InterPro" id="IPR016169">
    <property type="entry name" value="FAD-bd_PCMH_sub2"/>
</dbReference>
<keyword evidence="7 9" id="KW-0129">CBS domain</keyword>
<dbReference type="AlphaFoldDB" id="A0A7C3V665"/>
<organism evidence="14">
    <name type="scientific">Desulfobacca acetoxidans</name>
    <dbReference type="NCBI Taxonomy" id="60893"/>
    <lineage>
        <taxon>Bacteria</taxon>
        <taxon>Pseudomonadati</taxon>
        <taxon>Thermodesulfobacteriota</taxon>
        <taxon>Desulfobaccia</taxon>
        <taxon>Desulfobaccales</taxon>
        <taxon>Desulfobaccaceae</taxon>
        <taxon>Desulfobacca</taxon>
    </lineage>
</organism>
<feature type="transmembrane region" description="Helical" evidence="11">
    <location>
        <begin position="94"/>
        <end position="111"/>
    </location>
</feature>
<dbReference type="PROSITE" id="PS51846">
    <property type="entry name" value="CNNM"/>
    <property type="match status" value="1"/>
</dbReference>
<feature type="transmembrane region" description="Helical" evidence="11">
    <location>
        <begin position="61"/>
        <end position="88"/>
    </location>
</feature>
<comment type="similarity">
    <text evidence="2">Belongs to the UPF0053 family.</text>
</comment>
<evidence type="ECO:0000256" key="10">
    <source>
        <dbReference type="PROSITE-ProRule" id="PRU01193"/>
    </source>
</evidence>
<dbReference type="FunFam" id="3.10.580.10:FF:000002">
    <property type="entry name" value="Magnesium/cobalt efflux protein CorC"/>
    <property type="match status" value="1"/>
</dbReference>
<name>A0A7C3V665_9BACT</name>
<evidence type="ECO:0000256" key="7">
    <source>
        <dbReference type="ARBA" id="ARBA00023122"/>
    </source>
</evidence>
<dbReference type="SUPFAM" id="SSF56176">
    <property type="entry name" value="FAD-binding/transporter-associated domain-like"/>
    <property type="match status" value="1"/>
</dbReference>
<dbReference type="InterPro" id="IPR002550">
    <property type="entry name" value="CNNM"/>
</dbReference>
<dbReference type="SUPFAM" id="SSF54631">
    <property type="entry name" value="CBS-domain pair"/>
    <property type="match status" value="1"/>
</dbReference>
<dbReference type="Pfam" id="PF03471">
    <property type="entry name" value="CorC_HlyC"/>
    <property type="match status" value="1"/>
</dbReference>
<evidence type="ECO:0000256" key="3">
    <source>
        <dbReference type="ARBA" id="ARBA00022475"/>
    </source>
</evidence>
<evidence type="ECO:0000256" key="2">
    <source>
        <dbReference type="ARBA" id="ARBA00006337"/>
    </source>
</evidence>
<evidence type="ECO:0000256" key="11">
    <source>
        <dbReference type="SAM" id="Phobius"/>
    </source>
</evidence>
<feature type="transmembrane region" description="Helical" evidence="11">
    <location>
        <begin position="123"/>
        <end position="145"/>
    </location>
</feature>
<dbReference type="InterPro" id="IPR036318">
    <property type="entry name" value="FAD-bd_PCMH-like_sf"/>
</dbReference>
<feature type="domain" description="CNNM transmembrane" evidence="13">
    <location>
        <begin position="1"/>
        <end position="189"/>
    </location>
</feature>
<comment type="caution">
    <text evidence="14">The sequence shown here is derived from an EMBL/GenBank/DDBJ whole genome shotgun (WGS) entry which is preliminary data.</text>
</comment>
<feature type="transmembrane region" description="Helical" evidence="11">
    <location>
        <begin position="6"/>
        <end position="32"/>
    </location>
</feature>
<dbReference type="GO" id="GO:0050660">
    <property type="term" value="F:flavin adenine dinucleotide binding"/>
    <property type="evidence" value="ECO:0007669"/>
    <property type="project" value="InterPro"/>
</dbReference>
<evidence type="ECO:0000259" key="12">
    <source>
        <dbReference type="PROSITE" id="PS51371"/>
    </source>
</evidence>
<dbReference type="Gene3D" id="3.30.465.10">
    <property type="match status" value="1"/>
</dbReference>
<evidence type="ECO:0000313" key="14">
    <source>
        <dbReference type="EMBL" id="HGF32860.1"/>
    </source>
</evidence>
<evidence type="ECO:0000256" key="9">
    <source>
        <dbReference type="PROSITE-ProRule" id="PRU00703"/>
    </source>
</evidence>
<dbReference type="InterPro" id="IPR000644">
    <property type="entry name" value="CBS_dom"/>
</dbReference>
<proteinExistence type="inferred from homology"/>
<evidence type="ECO:0000256" key="4">
    <source>
        <dbReference type="ARBA" id="ARBA00022692"/>
    </source>
</evidence>
<dbReference type="SMART" id="SM01091">
    <property type="entry name" value="CorC_HlyC"/>
    <property type="match status" value="1"/>
</dbReference>
<dbReference type="PROSITE" id="PS51371">
    <property type="entry name" value="CBS"/>
    <property type="match status" value="2"/>
</dbReference>
<dbReference type="PANTHER" id="PTHR22777:SF32">
    <property type="entry name" value="UPF0053 INNER MEMBRANE PROTEIN YFJD"/>
    <property type="match status" value="1"/>
</dbReference>
<evidence type="ECO:0000256" key="6">
    <source>
        <dbReference type="ARBA" id="ARBA00022989"/>
    </source>
</evidence>
<reference evidence="14" key="1">
    <citation type="journal article" date="2020" name="mSystems">
        <title>Genome- and Community-Level Interaction Insights into Carbon Utilization and Element Cycling Functions of Hydrothermarchaeota in Hydrothermal Sediment.</title>
        <authorList>
            <person name="Zhou Z."/>
            <person name="Liu Y."/>
            <person name="Xu W."/>
            <person name="Pan J."/>
            <person name="Luo Z.H."/>
            <person name="Li M."/>
        </authorList>
    </citation>
    <scope>NUCLEOTIDE SEQUENCE [LARGE SCALE GENOMIC DNA]</scope>
    <source>
        <strain evidence="14">SpSt-897</strain>
    </source>
</reference>
<evidence type="ECO:0000256" key="5">
    <source>
        <dbReference type="ARBA" id="ARBA00022737"/>
    </source>
</evidence>
<evidence type="ECO:0000259" key="13">
    <source>
        <dbReference type="PROSITE" id="PS51846"/>
    </source>
</evidence>
<keyword evidence="3" id="KW-1003">Cell membrane</keyword>
<evidence type="ECO:0000256" key="8">
    <source>
        <dbReference type="ARBA" id="ARBA00023136"/>
    </source>
</evidence>
<dbReference type="CDD" id="cd04590">
    <property type="entry name" value="CBS_pair_CorC_HlyC_assoc"/>
    <property type="match status" value="1"/>
</dbReference>
<keyword evidence="4 10" id="KW-0812">Transmembrane</keyword>
<dbReference type="Pfam" id="PF01595">
    <property type="entry name" value="CNNM"/>
    <property type="match status" value="1"/>
</dbReference>
<dbReference type="EMBL" id="DTMF01000018">
    <property type="protein sequence ID" value="HGF32860.1"/>
    <property type="molecule type" value="Genomic_DNA"/>
</dbReference>
<evidence type="ECO:0000256" key="1">
    <source>
        <dbReference type="ARBA" id="ARBA00004651"/>
    </source>
</evidence>
<keyword evidence="6 10" id="KW-1133">Transmembrane helix</keyword>
<dbReference type="GO" id="GO:0005886">
    <property type="term" value="C:plasma membrane"/>
    <property type="evidence" value="ECO:0007669"/>
    <property type="project" value="UniProtKB-SubCell"/>
</dbReference>
<dbReference type="InterPro" id="IPR005170">
    <property type="entry name" value="Transptr-assoc_dom"/>
</dbReference>
<feature type="domain" description="CBS" evidence="12">
    <location>
        <begin position="270"/>
        <end position="331"/>
    </location>
</feature>
<keyword evidence="8 10" id="KW-0472">Membrane</keyword>
<protein>
    <submittedName>
        <fullName evidence="14">HlyC/CorC family transporter</fullName>
    </submittedName>
</protein>
<sequence length="419" mass="47198">MPSDITLRWAALGVLLVLYIFFATAETSLFALKPLDRLRLKQQRPHRGKLVEDLLSKSQRLLITTILGVEFVTIVASIVATPLALNLWGEQGKWLALVIISPTLLLFGEIIPKSLALAYPTTLAAGVAPFLRWAVTLFTPFRVILVQLSRGILATLGLSPDLQVPTVQQEDFVRMVDESHQGGMIAALERDFIQNLLSLGELRVSRIMVPRPDIFSLPLDMPVSQMIKAVKQSRYSRIPIYQDNPGNILGILHAKELLYSCSRGECDQGMIRHILRPPYYVPESKKAFDLLTELQSQRQRLALVVDEYGSLVGLITVEDLLEELCGEIPQEYKVEEEPLKELGPGRWRVRATLPLEDLEEILGEDFPAGEFDTVGGFILDLFGEVPHEGDTVKRDSWLFKVLKMKGRRIMELEIQRVEP</sequence>